<accession>A0A0C3BGX1</accession>
<dbReference type="OrthoDB" id="2913746at2759"/>
<dbReference type="InParanoid" id="A0A0C3BGX1"/>
<dbReference type="EMBL" id="KN832984">
    <property type="protein sequence ID" value="KIM85543.1"/>
    <property type="molecule type" value="Genomic_DNA"/>
</dbReference>
<name>A0A0C3BGX1_PILCF</name>
<keyword evidence="2" id="KW-1185">Reference proteome</keyword>
<dbReference type="HOGENOM" id="CLU_1185412_0_0_1"/>
<sequence length="234" mass="25953">MENGGGDKILQKHRRLPNGELSHQNLFEAIADIVTQAQDLVGIQALQIVTGADSIISQLEPTPREILCQCGDRVAPGGKERAVVTHKPAHPVATINATSRNLAVAKTCLGFAYNPVFRRFGRTPIVTFKDSDIQVNQYSSHQQEWFTPMMRSNAISFMLPIPQHHPRRKHSNLQTSPPLQPWALRLSLRHGNQRASPLGWIVEGTESSVPHVFREALHSCTLISRTTVGRNGVL</sequence>
<reference evidence="2" key="2">
    <citation type="submission" date="2015-01" db="EMBL/GenBank/DDBJ databases">
        <title>Evolutionary Origins and Diversification of the Mycorrhizal Mutualists.</title>
        <authorList>
            <consortium name="DOE Joint Genome Institute"/>
            <consortium name="Mycorrhizal Genomics Consortium"/>
            <person name="Kohler A."/>
            <person name="Kuo A."/>
            <person name="Nagy L.G."/>
            <person name="Floudas D."/>
            <person name="Copeland A."/>
            <person name="Barry K.W."/>
            <person name="Cichocki N."/>
            <person name="Veneault-Fourrey C."/>
            <person name="LaButti K."/>
            <person name="Lindquist E.A."/>
            <person name="Lipzen A."/>
            <person name="Lundell T."/>
            <person name="Morin E."/>
            <person name="Murat C."/>
            <person name="Riley R."/>
            <person name="Ohm R."/>
            <person name="Sun H."/>
            <person name="Tunlid A."/>
            <person name="Henrissat B."/>
            <person name="Grigoriev I.V."/>
            <person name="Hibbett D.S."/>
            <person name="Martin F."/>
        </authorList>
    </citation>
    <scope>NUCLEOTIDE SEQUENCE [LARGE SCALE GENOMIC DNA]</scope>
    <source>
        <strain evidence="2">F 1598</strain>
    </source>
</reference>
<organism evidence="1 2">
    <name type="scientific">Piloderma croceum (strain F 1598)</name>
    <dbReference type="NCBI Taxonomy" id="765440"/>
    <lineage>
        <taxon>Eukaryota</taxon>
        <taxon>Fungi</taxon>
        <taxon>Dikarya</taxon>
        <taxon>Basidiomycota</taxon>
        <taxon>Agaricomycotina</taxon>
        <taxon>Agaricomycetes</taxon>
        <taxon>Agaricomycetidae</taxon>
        <taxon>Atheliales</taxon>
        <taxon>Atheliaceae</taxon>
        <taxon>Piloderma</taxon>
    </lineage>
</organism>
<evidence type="ECO:0000313" key="1">
    <source>
        <dbReference type="EMBL" id="KIM85543.1"/>
    </source>
</evidence>
<evidence type="ECO:0000313" key="2">
    <source>
        <dbReference type="Proteomes" id="UP000054166"/>
    </source>
</evidence>
<protein>
    <submittedName>
        <fullName evidence="1">Uncharacterized protein</fullName>
    </submittedName>
</protein>
<dbReference type="AlphaFoldDB" id="A0A0C3BGX1"/>
<gene>
    <name evidence="1" type="ORF">PILCRDRAFT_336732</name>
</gene>
<dbReference type="Proteomes" id="UP000054166">
    <property type="component" value="Unassembled WGS sequence"/>
</dbReference>
<reference evidence="1 2" key="1">
    <citation type="submission" date="2014-04" db="EMBL/GenBank/DDBJ databases">
        <authorList>
            <consortium name="DOE Joint Genome Institute"/>
            <person name="Kuo A."/>
            <person name="Tarkka M."/>
            <person name="Buscot F."/>
            <person name="Kohler A."/>
            <person name="Nagy L.G."/>
            <person name="Floudas D."/>
            <person name="Copeland A."/>
            <person name="Barry K.W."/>
            <person name="Cichocki N."/>
            <person name="Veneault-Fourrey C."/>
            <person name="LaButti K."/>
            <person name="Lindquist E.A."/>
            <person name="Lipzen A."/>
            <person name="Lundell T."/>
            <person name="Morin E."/>
            <person name="Murat C."/>
            <person name="Sun H."/>
            <person name="Tunlid A."/>
            <person name="Henrissat B."/>
            <person name="Grigoriev I.V."/>
            <person name="Hibbett D.S."/>
            <person name="Martin F."/>
            <person name="Nordberg H.P."/>
            <person name="Cantor M.N."/>
            <person name="Hua S.X."/>
        </authorList>
    </citation>
    <scope>NUCLEOTIDE SEQUENCE [LARGE SCALE GENOMIC DNA]</scope>
    <source>
        <strain evidence="1 2">F 1598</strain>
    </source>
</reference>
<proteinExistence type="predicted"/>